<evidence type="ECO:0000313" key="9">
    <source>
        <dbReference type="Proteomes" id="UP000677054"/>
    </source>
</evidence>
<dbReference type="PROSITE" id="PS51910">
    <property type="entry name" value="GH18_2"/>
    <property type="match status" value="2"/>
</dbReference>
<dbReference type="SUPFAM" id="SSF51445">
    <property type="entry name" value="(Trans)glycosidases"/>
    <property type="match status" value="2"/>
</dbReference>
<evidence type="ECO:0000313" key="8">
    <source>
        <dbReference type="EMBL" id="CAD7250232.1"/>
    </source>
</evidence>
<dbReference type="PANTHER" id="PTHR11177">
    <property type="entry name" value="CHITINASE"/>
    <property type="match status" value="1"/>
</dbReference>
<dbReference type="PANTHER" id="PTHR11177:SF399">
    <property type="entry name" value="CHITINASE 6, ISOFORM C"/>
    <property type="match status" value="1"/>
</dbReference>
<feature type="domain" description="GH18" evidence="7">
    <location>
        <begin position="255"/>
        <end position="595"/>
    </location>
</feature>
<keyword evidence="1" id="KW-0732">Signal</keyword>
<proteinExistence type="inferred from homology"/>
<evidence type="ECO:0000259" key="7">
    <source>
        <dbReference type="PROSITE" id="PS51910"/>
    </source>
</evidence>
<organism evidence="8">
    <name type="scientific">Darwinula stevensoni</name>
    <dbReference type="NCBI Taxonomy" id="69355"/>
    <lineage>
        <taxon>Eukaryota</taxon>
        <taxon>Metazoa</taxon>
        <taxon>Ecdysozoa</taxon>
        <taxon>Arthropoda</taxon>
        <taxon>Crustacea</taxon>
        <taxon>Oligostraca</taxon>
        <taxon>Ostracoda</taxon>
        <taxon>Podocopa</taxon>
        <taxon>Podocopida</taxon>
        <taxon>Darwinulocopina</taxon>
        <taxon>Darwinuloidea</taxon>
        <taxon>Darwinulidae</taxon>
        <taxon>Darwinula</taxon>
    </lineage>
</organism>
<dbReference type="InterPro" id="IPR017853">
    <property type="entry name" value="GH"/>
</dbReference>
<evidence type="ECO:0000256" key="6">
    <source>
        <dbReference type="RuleBase" id="RU004453"/>
    </source>
</evidence>
<dbReference type="InterPro" id="IPR029070">
    <property type="entry name" value="Chitinase_insertion_sf"/>
</dbReference>
<evidence type="ECO:0000256" key="5">
    <source>
        <dbReference type="RuleBase" id="RU000489"/>
    </source>
</evidence>
<dbReference type="GO" id="GO:0004568">
    <property type="term" value="F:chitinase activity"/>
    <property type="evidence" value="ECO:0007669"/>
    <property type="project" value="TreeGrafter"/>
</dbReference>
<keyword evidence="9" id="KW-1185">Reference proteome</keyword>
<feature type="non-terminal residue" evidence="8">
    <location>
        <position position="1"/>
    </location>
</feature>
<accession>A0A7R9A9Y9</accession>
<dbReference type="GO" id="GO:0008061">
    <property type="term" value="F:chitin binding"/>
    <property type="evidence" value="ECO:0007669"/>
    <property type="project" value="InterPro"/>
</dbReference>
<feature type="non-terminal residue" evidence="8">
    <location>
        <position position="595"/>
    </location>
</feature>
<dbReference type="AlphaFoldDB" id="A0A7R9A9Y9"/>
<dbReference type="FunFam" id="3.20.20.80:FF:000007">
    <property type="entry name" value="Acidic mammalian chitinase"/>
    <property type="match status" value="2"/>
</dbReference>
<dbReference type="InterPro" id="IPR001223">
    <property type="entry name" value="Glyco_hydro18_cat"/>
</dbReference>
<sequence length="595" mass="68260">SHTDSGRSSRSGAWGEKRVVCYYANWSVYRQGIAKFSPEYINPYLCTHLIYAFGGITEDYQLKPFDNYQDIEKDGYKKVIDLKKHNKGLKVLLAVGGWNEGSVRWSPLVADADHRKTFIRSVIRFLRTYDFDGLDLDWQYPAFRDGGRPEDKDNYAKLVQVQNTFSLYVELQVSFEREAKKSKRERLLLTMAVPAGQEYINNGYDMLVRGLLSLSYLFFLSRESLIYCFCLPNLHVSSSHTDSGRSSRSGAWGEKRVVCYYANWSVYRQGIAKFSPEYINPYLCTHLIYAFGGITEDYQLKPFDNYQDIEKDGYKKVIDLKKHNKGLKVLLAVGGSKEGSVRWSPLVADADHRKTFIRSVIRFLRTYDFDGLDLDWEYPAFRDGGRPEDKDNYAKLVQVQNTFSLYELQVSFEREAKKSKRERLLLTMAVPAGQEYINNGYDVATLNKSDDMLSRTCPNLMISPCINCITRSDDYVVDLTKLCSLQAHDILLCIENEPMESSHVWWIFQDYTVKYYLEKGADRDKLVVGIPTYGRSYTLVNPTANTFGSPAQGPGEPGKYTKEKGYLAFYEVCVSRLRGKGVERRPLNLSPGDVP</sequence>
<dbReference type="Gene3D" id="3.10.50.10">
    <property type="match status" value="1"/>
</dbReference>
<dbReference type="Gene3D" id="3.20.20.80">
    <property type="entry name" value="Glycosidases"/>
    <property type="match status" value="2"/>
</dbReference>
<dbReference type="SUPFAM" id="SSF54556">
    <property type="entry name" value="Chitinase insertion domain"/>
    <property type="match status" value="1"/>
</dbReference>
<keyword evidence="3" id="KW-1015">Disulfide bond</keyword>
<dbReference type="InterPro" id="IPR001579">
    <property type="entry name" value="Glyco_hydro_18_chit_AS"/>
</dbReference>
<dbReference type="FunFam" id="3.10.50.10:FF:000001">
    <property type="entry name" value="Chitinase 3-like 1"/>
    <property type="match status" value="1"/>
</dbReference>
<name>A0A7R9A9Y9_9CRUS</name>
<keyword evidence="2 5" id="KW-0378">Hydrolase</keyword>
<reference evidence="8" key="1">
    <citation type="submission" date="2020-11" db="EMBL/GenBank/DDBJ databases">
        <authorList>
            <person name="Tran Van P."/>
        </authorList>
    </citation>
    <scope>NUCLEOTIDE SEQUENCE</scope>
</reference>
<dbReference type="GO" id="GO:0006032">
    <property type="term" value="P:chitin catabolic process"/>
    <property type="evidence" value="ECO:0007669"/>
    <property type="project" value="TreeGrafter"/>
</dbReference>
<feature type="domain" description="GH18" evidence="7">
    <location>
        <begin position="17"/>
        <end position="205"/>
    </location>
</feature>
<gene>
    <name evidence="8" type="ORF">DSTB1V02_LOCUS10014</name>
</gene>
<evidence type="ECO:0000256" key="4">
    <source>
        <dbReference type="ARBA" id="ARBA00023295"/>
    </source>
</evidence>
<dbReference type="EMBL" id="CAJPEV010002742">
    <property type="protein sequence ID" value="CAG0897894.1"/>
    <property type="molecule type" value="Genomic_DNA"/>
</dbReference>
<dbReference type="GO" id="GO:0005576">
    <property type="term" value="C:extracellular region"/>
    <property type="evidence" value="ECO:0007669"/>
    <property type="project" value="TreeGrafter"/>
</dbReference>
<evidence type="ECO:0000256" key="2">
    <source>
        <dbReference type="ARBA" id="ARBA00022801"/>
    </source>
</evidence>
<dbReference type="PROSITE" id="PS01095">
    <property type="entry name" value="GH18_1"/>
    <property type="match status" value="1"/>
</dbReference>
<dbReference type="InterPro" id="IPR011583">
    <property type="entry name" value="Chitinase_II/V-like_cat"/>
</dbReference>
<dbReference type="EMBL" id="LR902259">
    <property type="protein sequence ID" value="CAD7250232.1"/>
    <property type="molecule type" value="Genomic_DNA"/>
</dbReference>
<dbReference type="Proteomes" id="UP000677054">
    <property type="component" value="Unassembled WGS sequence"/>
</dbReference>
<dbReference type="OrthoDB" id="73875at2759"/>
<evidence type="ECO:0000256" key="3">
    <source>
        <dbReference type="ARBA" id="ARBA00023157"/>
    </source>
</evidence>
<dbReference type="SMART" id="SM00636">
    <property type="entry name" value="Glyco_18"/>
    <property type="match status" value="2"/>
</dbReference>
<dbReference type="GO" id="GO:0005975">
    <property type="term" value="P:carbohydrate metabolic process"/>
    <property type="evidence" value="ECO:0007669"/>
    <property type="project" value="InterPro"/>
</dbReference>
<evidence type="ECO:0000256" key="1">
    <source>
        <dbReference type="ARBA" id="ARBA00022729"/>
    </source>
</evidence>
<protein>
    <recommendedName>
        <fullName evidence="7">GH18 domain-containing protein</fullName>
    </recommendedName>
</protein>
<comment type="similarity">
    <text evidence="6">Belongs to the glycosyl hydrolase 18 family.</text>
</comment>
<dbReference type="Pfam" id="PF00704">
    <property type="entry name" value="Glyco_hydro_18"/>
    <property type="match status" value="2"/>
</dbReference>
<keyword evidence="4 5" id="KW-0326">Glycosidase</keyword>
<dbReference type="InterPro" id="IPR050314">
    <property type="entry name" value="Glycosyl_Hydrlase_18"/>
</dbReference>